<evidence type="ECO:0008006" key="20">
    <source>
        <dbReference type="Google" id="ProtNLM"/>
    </source>
</evidence>
<keyword evidence="15" id="KW-0539">Nucleus</keyword>
<evidence type="ECO:0000256" key="10">
    <source>
        <dbReference type="ARBA" id="ARBA00022776"/>
    </source>
</evidence>
<evidence type="ECO:0000256" key="11">
    <source>
        <dbReference type="ARBA" id="ARBA00022829"/>
    </source>
</evidence>
<evidence type="ECO:0000256" key="13">
    <source>
        <dbReference type="ARBA" id="ARBA00022843"/>
    </source>
</evidence>
<reference evidence="18" key="1">
    <citation type="journal article" date="2023" name="Science">
        <title>Genome structures resolve the early diversification of teleost fishes.</title>
        <authorList>
            <person name="Parey E."/>
            <person name="Louis A."/>
            <person name="Montfort J."/>
            <person name="Bouchez O."/>
            <person name="Roques C."/>
            <person name="Iampietro C."/>
            <person name="Lluch J."/>
            <person name="Castinel A."/>
            <person name="Donnadieu C."/>
            <person name="Desvignes T."/>
            <person name="Floi Bucao C."/>
            <person name="Jouanno E."/>
            <person name="Wen M."/>
            <person name="Mejri S."/>
            <person name="Dirks R."/>
            <person name="Jansen H."/>
            <person name="Henkel C."/>
            <person name="Chen W.J."/>
            <person name="Zahm M."/>
            <person name="Cabau C."/>
            <person name="Klopp C."/>
            <person name="Thompson A.W."/>
            <person name="Robinson-Rechavi M."/>
            <person name="Braasch I."/>
            <person name="Lecointre G."/>
            <person name="Bobe J."/>
            <person name="Postlethwait J.H."/>
            <person name="Berthelot C."/>
            <person name="Roest Crollius H."/>
            <person name="Guiguen Y."/>
        </authorList>
    </citation>
    <scope>NUCLEOTIDE SEQUENCE</scope>
    <source>
        <strain evidence="18">WJC10195</strain>
    </source>
</reference>
<evidence type="ECO:0000256" key="8">
    <source>
        <dbReference type="ARBA" id="ARBA00022618"/>
    </source>
</evidence>
<keyword evidence="6" id="KW-0963">Cytoplasm</keyword>
<dbReference type="CDD" id="cd00022">
    <property type="entry name" value="BIR"/>
    <property type="match status" value="1"/>
</dbReference>
<keyword evidence="8" id="KW-0132">Cell division</keyword>
<comment type="caution">
    <text evidence="18">The sequence shown here is derived from an EMBL/GenBank/DDBJ whole genome shotgun (WGS) entry which is preliminary data.</text>
</comment>
<dbReference type="PANTHER" id="PTHR46771">
    <property type="entry name" value="DETERIN"/>
    <property type="match status" value="1"/>
</dbReference>
<dbReference type="AlphaFoldDB" id="A0A9Q1EVN6"/>
<dbReference type="InterPro" id="IPR001370">
    <property type="entry name" value="BIR_rpt"/>
</dbReference>
<dbReference type="GO" id="GO:0000775">
    <property type="term" value="C:chromosome, centromeric region"/>
    <property type="evidence" value="ECO:0007669"/>
    <property type="project" value="UniProtKB-SubCell"/>
</dbReference>
<dbReference type="FunFam" id="1.10.1170.10:FF:000009">
    <property type="entry name" value="Baculoviral IAP repeat-containing protein 5"/>
    <property type="match status" value="1"/>
</dbReference>
<proteinExistence type="inferred from homology"/>
<dbReference type="InterPro" id="IPR051190">
    <property type="entry name" value="Baculoviral_IAP"/>
</dbReference>
<name>A0A9Q1EVN6_SYNKA</name>
<evidence type="ECO:0000256" key="1">
    <source>
        <dbReference type="ARBA" id="ARBA00004123"/>
    </source>
</evidence>
<evidence type="ECO:0000256" key="12">
    <source>
        <dbReference type="ARBA" id="ARBA00022833"/>
    </source>
</evidence>
<keyword evidence="19" id="KW-1185">Reference proteome</keyword>
<dbReference type="Proteomes" id="UP001152622">
    <property type="component" value="Chromosome 12"/>
</dbReference>
<keyword evidence="7" id="KW-0597">Phosphoprotein</keyword>
<evidence type="ECO:0000256" key="4">
    <source>
        <dbReference type="ARBA" id="ARBA00006672"/>
    </source>
</evidence>
<evidence type="ECO:0000256" key="17">
    <source>
        <dbReference type="ARBA" id="ARBA00023328"/>
    </source>
</evidence>
<organism evidence="18 19">
    <name type="scientific">Synaphobranchus kaupii</name>
    <name type="common">Kaup's arrowtooth eel</name>
    <dbReference type="NCBI Taxonomy" id="118154"/>
    <lineage>
        <taxon>Eukaryota</taxon>
        <taxon>Metazoa</taxon>
        <taxon>Chordata</taxon>
        <taxon>Craniata</taxon>
        <taxon>Vertebrata</taxon>
        <taxon>Euteleostomi</taxon>
        <taxon>Actinopterygii</taxon>
        <taxon>Neopterygii</taxon>
        <taxon>Teleostei</taxon>
        <taxon>Anguilliformes</taxon>
        <taxon>Synaphobranchidae</taxon>
        <taxon>Synaphobranchus</taxon>
    </lineage>
</organism>
<keyword evidence="13" id="KW-0832">Ubl conjugation</keyword>
<evidence type="ECO:0000256" key="9">
    <source>
        <dbReference type="ARBA" id="ARBA00022723"/>
    </source>
</evidence>
<dbReference type="Pfam" id="PF00653">
    <property type="entry name" value="BIR"/>
    <property type="match status" value="1"/>
</dbReference>
<dbReference type="PANTHER" id="PTHR46771:SF3">
    <property type="entry name" value="BACULOVIRAL IAP REPEAT-CONTAINING PROTEIN 5"/>
    <property type="match status" value="1"/>
</dbReference>
<gene>
    <name evidence="18" type="ORF">SKAU_G00300680</name>
</gene>
<dbReference type="GO" id="GO:0005819">
    <property type="term" value="C:spindle"/>
    <property type="evidence" value="ECO:0007669"/>
    <property type="project" value="UniProtKB-SubCell"/>
</dbReference>
<keyword evidence="5" id="KW-0158">Chromosome</keyword>
<evidence type="ECO:0000256" key="7">
    <source>
        <dbReference type="ARBA" id="ARBA00022553"/>
    </source>
</evidence>
<comment type="similarity">
    <text evidence="4">Belongs to the IAP family.</text>
</comment>
<dbReference type="OrthoDB" id="2196114at2759"/>
<accession>A0A9Q1EVN6</accession>
<evidence type="ECO:0000256" key="3">
    <source>
        <dbReference type="ARBA" id="ARBA00004584"/>
    </source>
</evidence>
<sequence>MEAANAEHMKMFFYENRLQTYSSWPFEEGCACTPENMAKAGFIHTPSENSPDIAMCFHCYKELEGWEPEDDPQKEHESHSPLCAFILLKKSVNELTVEEILRLQKDRQKFLIKKTCNQVIEKFEEAAKSRRADIVKTAMEG</sequence>
<keyword evidence="16" id="KW-0131">Cell cycle</keyword>
<dbReference type="GO" id="GO:0007059">
    <property type="term" value="P:chromosome segregation"/>
    <property type="evidence" value="ECO:0007669"/>
    <property type="project" value="UniProtKB-KW"/>
</dbReference>
<dbReference type="EMBL" id="JAINUF010000012">
    <property type="protein sequence ID" value="KAJ8345875.1"/>
    <property type="molecule type" value="Genomic_DNA"/>
</dbReference>
<protein>
    <recommendedName>
        <fullName evidence="20">Survivin</fullName>
    </recommendedName>
</protein>
<evidence type="ECO:0000313" key="18">
    <source>
        <dbReference type="EMBL" id="KAJ8345875.1"/>
    </source>
</evidence>
<dbReference type="Gene3D" id="1.10.1170.10">
    <property type="entry name" value="Inhibitor Of Apoptosis Protein (2mihbC-IAP-1), Chain A"/>
    <property type="match status" value="1"/>
</dbReference>
<dbReference type="SUPFAM" id="SSF57924">
    <property type="entry name" value="Inhibitor of apoptosis (IAP) repeat"/>
    <property type="match status" value="1"/>
</dbReference>
<dbReference type="GO" id="GO:0046872">
    <property type="term" value="F:metal ion binding"/>
    <property type="evidence" value="ECO:0007669"/>
    <property type="project" value="UniProtKB-KW"/>
</dbReference>
<evidence type="ECO:0000313" key="19">
    <source>
        <dbReference type="Proteomes" id="UP001152622"/>
    </source>
</evidence>
<dbReference type="PROSITE" id="PS50143">
    <property type="entry name" value="BIR_REPEAT_2"/>
    <property type="match status" value="1"/>
</dbReference>
<keyword evidence="11" id="KW-0159">Chromosome partition</keyword>
<keyword evidence="9" id="KW-0479">Metal-binding</keyword>
<evidence type="ECO:0000256" key="15">
    <source>
        <dbReference type="ARBA" id="ARBA00023242"/>
    </source>
</evidence>
<evidence type="ECO:0000256" key="2">
    <source>
        <dbReference type="ARBA" id="ARBA00004186"/>
    </source>
</evidence>
<evidence type="ECO:0000256" key="16">
    <source>
        <dbReference type="ARBA" id="ARBA00023306"/>
    </source>
</evidence>
<evidence type="ECO:0000256" key="5">
    <source>
        <dbReference type="ARBA" id="ARBA00022454"/>
    </source>
</evidence>
<keyword evidence="12" id="KW-0862">Zinc</keyword>
<dbReference type="SMART" id="SM00238">
    <property type="entry name" value="BIR"/>
    <property type="match status" value="1"/>
</dbReference>
<dbReference type="GO" id="GO:0005634">
    <property type="term" value="C:nucleus"/>
    <property type="evidence" value="ECO:0007669"/>
    <property type="project" value="UniProtKB-SubCell"/>
</dbReference>
<evidence type="ECO:0000256" key="14">
    <source>
        <dbReference type="ARBA" id="ARBA00023212"/>
    </source>
</evidence>
<comment type="subcellular location">
    <subcellularLocation>
        <location evidence="3">Chromosome</location>
        <location evidence="3">Centromere</location>
    </subcellularLocation>
    <subcellularLocation>
        <location evidence="2">Cytoplasm</location>
        <location evidence="2">Cytoskeleton</location>
        <location evidence="2">Spindle</location>
    </subcellularLocation>
    <subcellularLocation>
        <location evidence="1">Nucleus</location>
    </subcellularLocation>
</comment>
<keyword evidence="17" id="KW-0137">Centromere</keyword>
<keyword evidence="14" id="KW-0206">Cytoskeleton</keyword>
<dbReference type="GO" id="GO:0051301">
    <property type="term" value="P:cell division"/>
    <property type="evidence" value="ECO:0007669"/>
    <property type="project" value="UniProtKB-KW"/>
</dbReference>
<evidence type="ECO:0000256" key="6">
    <source>
        <dbReference type="ARBA" id="ARBA00022490"/>
    </source>
</evidence>
<keyword evidence="10" id="KW-0498">Mitosis</keyword>